<evidence type="ECO:0000313" key="3">
    <source>
        <dbReference type="Proteomes" id="UP000254573"/>
    </source>
</evidence>
<organism evidence="2 3">
    <name type="scientific">Pandoraea pnomenusa</name>
    <dbReference type="NCBI Taxonomy" id="93220"/>
    <lineage>
        <taxon>Bacteria</taxon>
        <taxon>Pseudomonadati</taxon>
        <taxon>Pseudomonadota</taxon>
        <taxon>Betaproteobacteria</taxon>
        <taxon>Burkholderiales</taxon>
        <taxon>Burkholderiaceae</taxon>
        <taxon>Pandoraea</taxon>
    </lineage>
</organism>
<dbReference type="KEGG" id="ppnm:LV28_15275"/>
<evidence type="ECO:0000256" key="1">
    <source>
        <dbReference type="SAM" id="MobiDB-lite"/>
    </source>
</evidence>
<dbReference type="EMBL" id="UGSG01000001">
    <property type="protein sequence ID" value="SUA79048.1"/>
    <property type="molecule type" value="Genomic_DNA"/>
</dbReference>
<sequence>MPNAISGRLTPPRDLAKLPPHTRIGHAKRGVCVSYGGMDFRLPAQQNTRTDKFVSRDKRGPKHRRWGAFAARVRAIFAGLTVLRWVVIPHRPTRVSAPGAPGAAREAPPFEPMRVVPSLTVRAAVRPSVPARGETASPSRNTAPSRRPAGGSTLNVQGQRATAANGDSLSMPRGAPGVGVPPVRAVSLGIPPAPDLRPPPAPIPPKR</sequence>
<dbReference type="Proteomes" id="UP000254573">
    <property type="component" value="Unassembled WGS sequence"/>
</dbReference>
<feature type="compositionally biased region" description="Polar residues" evidence="1">
    <location>
        <begin position="152"/>
        <end position="168"/>
    </location>
</feature>
<name>A0A378YQH1_9BURK</name>
<gene>
    <name evidence="2" type="ORF">NCTC13160_03009</name>
</gene>
<proteinExistence type="predicted"/>
<reference evidence="2 3" key="1">
    <citation type="submission" date="2018-06" db="EMBL/GenBank/DDBJ databases">
        <authorList>
            <consortium name="Pathogen Informatics"/>
            <person name="Doyle S."/>
        </authorList>
    </citation>
    <scope>NUCLEOTIDE SEQUENCE [LARGE SCALE GENOMIC DNA]</scope>
    <source>
        <strain evidence="2 3">NCTC13160</strain>
    </source>
</reference>
<evidence type="ECO:0000313" key="2">
    <source>
        <dbReference type="EMBL" id="SUA79048.1"/>
    </source>
</evidence>
<feature type="compositionally biased region" description="Pro residues" evidence="1">
    <location>
        <begin position="191"/>
        <end position="207"/>
    </location>
</feature>
<accession>A0A378YQH1</accession>
<feature type="region of interest" description="Disordered" evidence="1">
    <location>
        <begin position="1"/>
        <end position="20"/>
    </location>
</feature>
<dbReference type="AlphaFoldDB" id="A0A378YQH1"/>
<feature type="compositionally biased region" description="Low complexity" evidence="1">
    <location>
        <begin position="172"/>
        <end position="186"/>
    </location>
</feature>
<protein>
    <submittedName>
        <fullName evidence="2">Uncharacterized protein</fullName>
    </submittedName>
</protein>
<dbReference type="STRING" id="93220.A6P55_12375"/>
<feature type="region of interest" description="Disordered" evidence="1">
    <location>
        <begin position="126"/>
        <end position="207"/>
    </location>
</feature>